<dbReference type="GO" id="GO:0070733">
    <property type="term" value="F:AMPylase activity"/>
    <property type="evidence" value="ECO:0007669"/>
    <property type="project" value="UniProtKB-EC"/>
</dbReference>
<evidence type="ECO:0000256" key="6">
    <source>
        <dbReference type="ARBA" id="ARBA00047939"/>
    </source>
</evidence>
<evidence type="ECO:0000256" key="1">
    <source>
        <dbReference type="ARBA" id="ARBA00022679"/>
    </source>
</evidence>
<dbReference type="GO" id="GO:0051302">
    <property type="term" value="P:regulation of cell division"/>
    <property type="evidence" value="ECO:0007669"/>
    <property type="project" value="TreeGrafter"/>
</dbReference>
<dbReference type="InterPro" id="IPR003812">
    <property type="entry name" value="Fido"/>
</dbReference>
<evidence type="ECO:0000256" key="7">
    <source>
        <dbReference type="ARBA" id="ARBA00048696"/>
    </source>
</evidence>
<dbReference type="Proteomes" id="UP000250086">
    <property type="component" value="Unassembled WGS sequence"/>
</dbReference>
<comment type="catalytic activity">
    <reaction evidence="6">
        <text>L-threonyl-[protein] + ATP = 3-O-(5'-adenylyl)-L-threonyl-[protein] + diphosphate</text>
        <dbReference type="Rhea" id="RHEA:54292"/>
        <dbReference type="Rhea" id="RHEA-COMP:11060"/>
        <dbReference type="Rhea" id="RHEA-COMP:13847"/>
        <dbReference type="ChEBI" id="CHEBI:30013"/>
        <dbReference type="ChEBI" id="CHEBI:30616"/>
        <dbReference type="ChEBI" id="CHEBI:33019"/>
        <dbReference type="ChEBI" id="CHEBI:138113"/>
        <dbReference type="EC" id="2.7.7.108"/>
    </reaction>
</comment>
<dbReference type="AlphaFoldDB" id="A0A2X0VVG5"/>
<dbReference type="RefSeq" id="WP_113743911.1">
    <property type="nucleotide sequence ID" value="NZ_UAPU01000007.1"/>
</dbReference>
<reference evidence="9 10" key="1">
    <citation type="submission" date="2018-06" db="EMBL/GenBank/DDBJ databases">
        <authorList>
            <consortium name="Pathogen Informatics"/>
            <person name="Doyle S."/>
        </authorList>
    </citation>
    <scope>NUCLEOTIDE SEQUENCE [LARGE SCALE GENOMIC DNA]</scope>
    <source>
        <strain evidence="9 10">NCTC13093</strain>
    </source>
</reference>
<protein>
    <recommendedName>
        <fullName evidence="5">protein adenylyltransferase</fullName>
        <ecNumber evidence="5">2.7.7.108</ecNumber>
    </recommendedName>
</protein>
<keyword evidence="4" id="KW-0067">ATP-binding</keyword>
<evidence type="ECO:0000313" key="9">
    <source>
        <dbReference type="EMBL" id="SPT69768.1"/>
    </source>
</evidence>
<dbReference type="InterPro" id="IPR036597">
    <property type="entry name" value="Fido-like_dom_sf"/>
</dbReference>
<evidence type="ECO:0000256" key="4">
    <source>
        <dbReference type="ARBA" id="ARBA00022840"/>
    </source>
</evidence>
<keyword evidence="3" id="KW-0547">Nucleotide-binding</keyword>
<gene>
    <name evidence="9" type="primary">fic</name>
    <name evidence="9" type="ORF">NCTC13093_01148</name>
</gene>
<dbReference type="PANTHER" id="PTHR39560">
    <property type="entry name" value="PROTEIN ADENYLYLTRANSFERASE FIC-RELATED"/>
    <property type="match status" value="1"/>
</dbReference>
<comment type="catalytic activity">
    <reaction evidence="7">
        <text>L-tyrosyl-[protein] + ATP = O-(5'-adenylyl)-L-tyrosyl-[protein] + diphosphate</text>
        <dbReference type="Rhea" id="RHEA:54288"/>
        <dbReference type="Rhea" id="RHEA-COMP:10136"/>
        <dbReference type="Rhea" id="RHEA-COMP:13846"/>
        <dbReference type="ChEBI" id="CHEBI:30616"/>
        <dbReference type="ChEBI" id="CHEBI:33019"/>
        <dbReference type="ChEBI" id="CHEBI:46858"/>
        <dbReference type="ChEBI" id="CHEBI:83624"/>
        <dbReference type="EC" id="2.7.7.108"/>
    </reaction>
</comment>
<evidence type="ECO:0000313" key="10">
    <source>
        <dbReference type="Proteomes" id="UP000250086"/>
    </source>
</evidence>
<evidence type="ECO:0000256" key="2">
    <source>
        <dbReference type="ARBA" id="ARBA00022695"/>
    </source>
</evidence>
<proteinExistence type="predicted"/>
<evidence type="ECO:0000256" key="5">
    <source>
        <dbReference type="ARBA" id="ARBA00034531"/>
    </source>
</evidence>
<keyword evidence="2 9" id="KW-0548">Nucleotidyltransferase</keyword>
<keyword evidence="1 9" id="KW-0808">Transferase</keyword>
<dbReference type="PANTHER" id="PTHR39560:SF1">
    <property type="entry name" value="PROTEIN ADENYLYLTRANSFERASE FIC-RELATED"/>
    <property type="match status" value="1"/>
</dbReference>
<dbReference type="Pfam" id="PF02661">
    <property type="entry name" value="Fic"/>
    <property type="match status" value="1"/>
</dbReference>
<name>A0A2X0VVG5_9GAMM</name>
<dbReference type="GO" id="GO:0005524">
    <property type="term" value="F:ATP binding"/>
    <property type="evidence" value="ECO:0007669"/>
    <property type="project" value="UniProtKB-KW"/>
</dbReference>
<evidence type="ECO:0000256" key="3">
    <source>
        <dbReference type="ARBA" id="ARBA00022741"/>
    </source>
</evidence>
<dbReference type="EC" id="2.7.7.108" evidence="5"/>
<organism evidence="9 10">
    <name type="scientific">Anaerobiospirillum thomasii</name>
    <dbReference type="NCBI Taxonomy" id="179995"/>
    <lineage>
        <taxon>Bacteria</taxon>
        <taxon>Pseudomonadati</taxon>
        <taxon>Pseudomonadota</taxon>
        <taxon>Gammaproteobacteria</taxon>
        <taxon>Aeromonadales</taxon>
        <taxon>Succinivibrionaceae</taxon>
        <taxon>Anaerobiospirillum</taxon>
    </lineage>
</organism>
<feature type="domain" description="Fido" evidence="8">
    <location>
        <begin position="54"/>
        <end position="190"/>
    </location>
</feature>
<sequence length="196" mass="22850">MNNDFADHLYCYDGTEILINKFDLKDIDSLKRIERTLTAARLIQLSKKPVSGSFDAAHLKKIHMHIFQDIYPWAGQFRRVDISKGALFCHAAYIPHEINKLLLKLKQDNYLKNLSFDDLVPKVAFYLSEINAIHPFRDGNGRTQREFIRELLIPLNYHVDYSKIEPDFMLQASISSFNGDIEMMSNLFRKCIVPLR</sequence>
<dbReference type="EMBL" id="UAPV01000001">
    <property type="protein sequence ID" value="SPT69768.1"/>
    <property type="molecule type" value="Genomic_DNA"/>
</dbReference>
<keyword evidence="10" id="KW-1185">Reference proteome</keyword>
<dbReference type="OrthoDB" id="9807853at2"/>
<dbReference type="Gene3D" id="1.10.3290.10">
    <property type="entry name" value="Fido-like domain"/>
    <property type="match status" value="1"/>
</dbReference>
<dbReference type="PROSITE" id="PS51459">
    <property type="entry name" value="FIDO"/>
    <property type="match status" value="1"/>
</dbReference>
<evidence type="ECO:0000259" key="8">
    <source>
        <dbReference type="PROSITE" id="PS51459"/>
    </source>
</evidence>
<accession>A0A2X0VVG5</accession>
<dbReference type="SUPFAM" id="SSF140931">
    <property type="entry name" value="Fic-like"/>
    <property type="match status" value="1"/>
</dbReference>